<dbReference type="PANTHER" id="PTHR18916">
    <property type="entry name" value="DYNACTIN 1-RELATED MICROTUBULE-BINDING"/>
    <property type="match status" value="1"/>
</dbReference>
<sequence>MPSFFGFRKPKGLSIKSAIFFPMKKKKKKERPSTTSMISHRTTATTGGAATKDDISPFARAYDHDLATKFSDSVVNDLELLLSMETQARMDALEARQQAEEEAAAAAAVQVRSRRLTFELPTRPNTSSPLNSNNNNNNNNNRRRGSLGSIYSTTSDDDDSNNCMSDIEGSAASGSYSDNEFNQSSPPVHMNARVRLIRRPLPTYGYVRFIGHVDFAPGQEWIGIELDSRVGKNDGSVKGKRYFSTDRDRGIFALRENLQVVV</sequence>
<dbReference type="PROSITE" id="PS00845">
    <property type="entry name" value="CAP_GLY_1"/>
    <property type="match status" value="1"/>
</dbReference>
<dbReference type="InterPro" id="IPR000938">
    <property type="entry name" value="CAP-Gly_domain"/>
</dbReference>
<keyword evidence="5" id="KW-1185">Reference proteome</keyword>
<evidence type="ECO:0000259" key="3">
    <source>
        <dbReference type="PROSITE" id="PS50245"/>
    </source>
</evidence>
<dbReference type="SUPFAM" id="SSF74924">
    <property type="entry name" value="Cap-Gly domain"/>
    <property type="match status" value="1"/>
</dbReference>
<name>A0AAD5JX74_9FUNG</name>
<evidence type="ECO:0000256" key="2">
    <source>
        <dbReference type="SAM" id="MobiDB-lite"/>
    </source>
</evidence>
<protein>
    <submittedName>
        <fullName evidence="4">CAP Gly-rich domain-containing protein</fullName>
    </submittedName>
</protein>
<dbReference type="PROSITE" id="PS50245">
    <property type="entry name" value="CAP_GLY_2"/>
    <property type="match status" value="1"/>
</dbReference>
<gene>
    <name evidence="4" type="ORF">BDA99DRAFT_544214</name>
</gene>
<organism evidence="4 5">
    <name type="scientific">Phascolomyces articulosus</name>
    <dbReference type="NCBI Taxonomy" id="60185"/>
    <lineage>
        <taxon>Eukaryota</taxon>
        <taxon>Fungi</taxon>
        <taxon>Fungi incertae sedis</taxon>
        <taxon>Mucoromycota</taxon>
        <taxon>Mucoromycotina</taxon>
        <taxon>Mucoromycetes</taxon>
        <taxon>Mucorales</taxon>
        <taxon>Lichtheimiaceae</taxon>
        <taxon>Phascolomyces</taxon>
    </lineage>
</organism>
<reference evidence="4" key="1">
    <citation type="journal article" date="2022" name="IScience">
        <title>Evolution of zygomycete secretomes and the origins of terrestrial fungal ecologies.</title>
        <authorList>
            <person name="Chang Y."/>
            <person name="Wang Y."/>
            <person name="Mondo S."/>
            <person name="Ahrendt S."/>
            <person name="Andreopoulos W."/>
            <person name="Barry K."/>
            <person name="Beard J."/>
            <person name="Benny G.L."/>
            <person name="Blankenship S."/>
            <person name="Bonito G."/>
            <person name="Cuomo C."/>
            <person name="Desiro A."/>
            <person name="Gervers K.A."/>
            <person name="Hundley H."/>
            <person name="Kuo A."/>
            <person name="LaButti K."/>
            <person name="Lang B.F."/>
            <person name="Lipzen A."/>
            <person name="O'Donnell K."/>
            <person name="Pangilinan J."/>
            <person name="Reynolds N."/>
            <person name="Sandor L."/>
            <person name="Smith M.E."/>
            <person name="Tsang A."/>
            <person name="Grigoriev I.V."/>
            <person name="Stajich J.E."/>
            <person name="Spatafora J.W."/>
        </authorList>
    </citation>
    <scope>NUCLEOTIDE SEQUENCE</scope>
    <source>
        <strain evidence="4">RSA 2281</strain>
    </source>
</reference>
<evidence type="ECO:0000256" key="1">
    <source>
        <dbReference type="SAM" id="Coils"/>
    </source>
</evidence>
<comment type="caution">
    <text evidence="4">The sequence shown here is derived from an EMBL/GenBank/DDBJ whole genome shotgun (WGS) entry which is preliminary data.</text>
</comment>
<proteinExistence type="predicted"/>
<dbReference type="EMBL" id="JAIXMP010000065">
    <property type="protein sequence ID" value="KAI9243891.1"/>
    <property type="molecule type" value="Genomic_DNA"/>
</dbReference>
<feature type="region of interest" description="Disordered" evidence="2">
    <location>
        <begin position="119"/>
        <end position="186"/>
    </location>
</feature>
<dbReference type="InterPro" id="IPR036859">
    <property type="entry name" value="CAP-Gly_dom_sf"/>
</dbReference>
<feature type="compositionally biased region" description="Low complexity" evidence="2">
    <location>
        <begin position="122"/>
        <end position="154"/>
    </location>
</feature>
<reference evidence="4" key="2">
    <citation type="submission" date="2023-02" db="EMBL/GenBank/DDBJ databases">
        <authorList>
            <consortium name="DOE Joint Genome Institute"/>
            <person name="Mondo S.J."/>
            <person name="Chang Y."/>
            <person name="Wang Y."/>
            <person name="Ahrendt S."/>
            <person name="Andreopoulos W."/>
            <person name="Barry K."/>
            <person name="Beard J."/>
            <person name="Benny G.L."/>
            <person name="Blankenship S."/>
            <person name="Bonito G."/>
            <person name="Cuomo C."/>
            <person name="Desiro A."/>
            <person name="Gervers K.A."/>
            <person name="Hundley H."/>
            <person name="Kuo A."/>
            <person name="LaButti K."/>
            <person name="Lang B.F."/>
            <person name="Lipzen A."/>
            <person name="O'Donnell K."/>
            <person name="Pangilinan J."/>
            <person name="Reynolds N."/>
            <person name="Sandor L."/>
            <person name="Smith M.W."/>
            <person name="Tsang A."/>
            <person name="Grigoriev I.V."/>
            <person name="Stajich J.E."/>
            <person name="Spatafora J.W."/>
        </authorList>
    </citation>
    <scope>NUCLEOTIDE SEQUENCE</scope>
    <source>
        <strain evidence="4">RSA 2281</strain>
    </source>
</reference>
<evidence type="ECO:0000313" key="4">
    <source>
        <dbReference type="EMBL" id="KAI9243891.1"/>
    </source>
</evidence>
<dbReference type="Proteomes" id="UP001209540">
    <property type="component" value="Unassembled WGS sequence"/>
</dbReference>
<feature type="coiled-coil region" evidence="1">
    <location>
        <begin position="83"/>
        <end position="110"/>
    </location>
</feature>
<accession>A0AAD5JX74</accession>
<feature type="compositionally biased region" description="Polar residues" evidence="2">
    <location>
        <begin position="172"/>
        <end position="186"/>
    </location>
</feature>
<dbReference type="AlphaFoldDB" id="A0AAD5JX74"/>
<feature type="domain" description="CAP-Gly" evidence="3">
    <location>
        <begin position="221"/>
        <end position="254"/>
    </location>
</feature>
<keyword evidence="1" id="KW-0175">Coiled coil</keyword>
<evidence type="ECO:0000313" key="5">
    <source>
        <dbReference type="Proteomes" id="UP001209540"/>
    </source>
</evidence>
<dbReference type="Pfam" id="PF01302">
    <property type="entry name" value="CAP_GLY"/>
    <property type="match status" value="1"/>
</dbReference>
<dbReference type="SMART" id="SM01052">
    <property type="entry name" value="CAP_GLY"/>
    <property type="match status" value="1"/>
</dbReference>
<dbReference type="Gene3D" id="2.30.30.190">
    <property type="entry name" value="CAP Gly-rich-like domain"/>
    <property type="match status" value="1"/>
</dbReference>